<dbReference type="PROSITE" id="PS00054">
    <property type="entry name" value="RIBOSOMAL_S11"/>
    <property type="match status" value="1"/>
</dbReference>
<keyword evidence="5" id="KW-0496">Mitochondrion</keyword>
<protein>
    <recommendedName>
        <fullName evidence="7">Small ribosomal subunit protein uS11m</fullName>
    </recommendedName>
    <alternativeName>
        <fullName evidence="8">28S ribosomal protein S11, mitochondrial</fullName>
    </alternativeName>
</protein>
<evidence type="ECO:0000256" key="7">
    <source>
        <dbReference type="ARBA" id="ARBA00070326"/>
    </source>
</evidence>
<evidence type="ECO:0000256" key="2">
    <source>
        <dbReference type="ARBA" id="ARBA00006194"/>
    </source>
</evidence>
<evidence type="ECO:0000256" key="1">
    <source>
        <dbReference type="ARBA" id="ARBA00004173"/>
    </source>
</evidence>
<dbReference type="Proteomes" id="UP001610411">
    <property type="component" value="Unassembled WGS sequence"/>
</dbReference>
<dbReference type="FunFam" id="3.30.420.80:FF:000006">
    <property type="entry name" value="28S ribosomal protein S11, mitochondrial"/>
    <property type="match status" value="1"/>
</dbReference>
<comment type="caution">
    <text evidence="10">The sequence shown here is derived from an EMBL/GenBank/DDBJ whole genome shotgun (WGS) entry which is preliminary data.</text>
</comment>
<dbReference type="AlphaFoldDB" id="A0ABD2EXY2"/>
<dbReference type="InterPro" id="IPR018102">
    <property type="entry name" value="Ribosomal_uS11_CS"/>
</dbReference>
<dbReference type="GO" id="GO:0005763">
    <property type="term" value="C:mitochondrial small ribosomal subunit"/>
    <property type="evidence" value="ECO:0007669"/>
    <property type="project" value="UniProtKB-ARBA"/>
</dbReference>
<evidence type="ECO:0000313" key="10">
    <source>
        <dbReference type="EMBL" id="KAL2791070.1"/>
    </source>
</evidence>
<dbReference type="InterPro" id="IPR036967">
    <property type="entry name" value="Ribosomal_uS11_sf"/>
</dbReference>
<evidence type="ECO:0000256" key="6">
    <source>
        <dbReference type="ARBA" id="ARBA00023274"/>
    </source>
</evidence>
<accession>A0ABD2EXY2</accession>
<comment type="subcellular location">
    <subcellularLocation>
        <location evidence="1">Mitochondrion</location>
    </subcellularLocation>
</comment>
<sequence length="162" mass="16912">MQLVRNAGFWLLRSWTWPRPTSRVVAGAPAGTIHTGAPELQDAAAKQEVEEKATAPSRSSFSTQIQVVSATNQPLARTSCGTEGFQNAKKGTGIAAQTAGIAAAVKATGKGVTHVRVVVKGLGPGRLPAIKGLTMGGLEVISITDNTPIPHNGCRPRKARRL</sequence>
<dbReference type="GO" id="GO:0005743">
    <property type="term" value="C:mitochondrial inner membrane"/>
    <property type="evidence" value="ECO:0007669"/>
    <property type="project" value="UniProtKB-ARBA"/>
</dbReference>
<gene>
    <name evidence="10" type="ORF">WCI35_006176</name>
</gene>
<proteinExistence type="inferred from homology"/>
<dbReference type="PANTHER" id="PTHR11759">
    <property type="entry name" value="40S RIBOSOMAL PROTEIN S14/30S RIBOSOMAL PROTEIN S11"/>
    <property type="match status" value="1"/>
</dbReference>
<dbReference type="InterPro" id="IPR001971">
    <property type="entry name" value="Ribosomal_uS11"/>
</dbReference>
<name>A0ABD2EXY2_DAUMA</name>
<keyword evidence="3" id="KW-0809">Transit peptide</keyword>
<dbReference type="Pfam" id="PF00411">
    <property type="entry name" value="Ribosomal_S11"/>
    <property type="match status" value="1"/>
</dbReference>
<keyword evidence="11" id="KW-1185">Reference proteome</keyword>
<evidence type="ECO:0000313" key="11">
    <source>
        <dbReference type="Proteomes" id="UP001610411"/>
    </source>
</evidence>
<reference evidence="10 11" key="1">
    <citation type="journal article" date="2024" name="G3 (Bethesda)">
        <title>A hybrid genome assembly of the endangered aye-aye (Daubentonia madagascariensis).</title>
        <authorList>
            <person name="Versoza C.J."/>
            <person name="Pfeifer S.P."/>
        </authorList>
    </citation>
    <scope>NUCLEOTIDE SEQUENCE [LARGE SCALE GENOMIC DNA]</scope>
    <source>
        <strain evidence="10">6821</strain>
    </source>
</reference>
<dbReference type="HAMAP" id="MF_01310">
    <property type="entry name" value="Ribosomal_uS11"/>
    <property type="match status" value="1"/>
</dbReference>
<dbReference type="EMBL" id="JBFSEQ010000002">
    <property type="protein sequence ID" value="KAL2791070.1"/>
    <property type="molecule type" value="Genomic_DNA"/>
</dbReference>
<evidence type="ECO:0000256" key="8">
    <source>
        <dbReference type="ARBA" id="ARBA00079427"/>
    </source>
</evidence>
<evidence type="ECO:0000256" key="3">
    <source>
        <dbReference type="ARBA" id="ARBA00022946"/>
    </source>
</evidence>
<evidence type="ECO:0000256" key="4">
    <source>
        <dbReference type="ARBA" id="ARBA00022980"/>
    </source>
</evidence>
<keyword evidence="4 9" id="KW-0689">Ribosomal protein</keyword>
<dbReference type="Gene3D" id="3.30.420.80">
    <property type="entry name" value="Ribosomal protein S11"/>
    <property type="match status" value="1"/>
</dbReference>
<comment type="similarity">
    <text evidence="2 9">Belongs to the universal ribosomal protein uS11 family.</text>
</comment>
<evidence type="ECO:0000256" key="9">
    <source>
        <dbReference type="RuleBase" id="RU003629"/>
    </source>
</evidence>
<organism evidence="10 11">
    <name type="scientific">Daubentonia madagascariensis</name>
    <name type="common">Aye-aye</name>
    <name type="synonym">Sciurus madagascariensis</name>
    <dbReference type="NCBI Taxonomy" id="31869"/>
    <lineage>
        <taxon>Eukaryota</taxon>
        <taxon>Metazoa</taxon>
        <taxon>Chordata</taxon>
        <taxon>Craniata</taxon>
        <taxon>Vertebrata</taxon>
        <taxon>Euteleostomi</taxon>
        <taxon>Mammalia</taxon>
        <taxon>Eutheria</taxon>
        <taxon>Euarchontoglires</taxon>
        <taxon>Primates</taxon>
        <taxon>Strepsirrhini</taxon>
        <taxon>Chiromyiformes</taxon>
        <taxon>Daubentoniidae</taxon>
        <taxon>Daubentonia</taxon>
    </lineage>
</organism>
<dbReference type="SUPFAM" id="SSF53137">
    <property type="entry name" value="Translational machinery components"/>
    <property type="match status" value="1"/>
</dbReference>
<keyword evidence="6 9" id="KW-0687">Ribonucleoprotein</keyword>
<evidence type="ECO:0000256" key="5">
    <source>
        <dbReference type="ARBA" id="ARBA00023128"/>
    </source>
</evidence>